<organism evidence="8 9">
    <name type="scientific">Acinetobacter junii</name>
    <dbReference type="NCBI Taxonomy" id="40215"/>
    <lineage>
        <taxon>Bacteria</taxon>
        <taxon>Pseudomonadati</taxon>
        <taxon>Pseudomonadota</taxon>
        <taxon>Gammaproteobacteria</taxon>
        <taxon>Moraxellales</taxon>
        <taxon>Moraxellaceae</taxon>
        <taxon>Acinetobacter</taxon>
    </lineage>
</organism>
<dbReference type="AlphaFoldDB" id="A0AAX1MEC7"/>
<evidence type="ECO:0000313" key="8">
    <source>
        <dbReference type="EMBL" id="QUY35331.1"/>
    </source>
</evidence>
<name>A0AAX1MEC7_ACIJU</name>
<dbReference type="InterPro" id="IPR050638">
    <property type="entry name" value="AA-Vitamin_Transporters"/>
</dbReference>
<keyword evidence="3 6" id="KW-0812">Transmembrane</keyword>
<feature type="domain" description="EamA" evidence="7">
    <location>
        <begin position="7"/>
        <end position="137"/>
    </location>
</feature>
<feature type="transmembrane region" description="Helical" evidence="6">
    <location>
        <begin position="36"/>
        <end position="55"/>
    </location>
</feature>
<gene>
    <name evidence="8" type="ORF">H2677_08505</name>
</gene>
<comment type="subcellular location">
    <subcellularLocation>
        <location evidence="1">Membrane</location>
        <topology evidence="1">Multi-pass membrane protein</topology>
    </subcellularLocation>
</comment>
<proteinExistence type="inferred from homology"/>
<dbReference type="InterPro" id="IPR000620">
    <property type="entry name" value="EamA_dom"/>
</dbReference>
<sequence length="287" mass="31380">MKAVSNGWLNGFLAVVIFAGSLPATKVAVMDMSPTFVTVARAAIAGVLGLFLLILSGQKLPKREDWIGLLYVAIGVVIGFPLFTALAMKYVSAAHTIVFIGLLPLATAIFGVLRNEERPSLIFWIFSIFGALIVFVFMLFQSHSWLFNYGDFLMLLAILFCGFGYAEGGKLSKHLGGWQVICWALLIPLPIMLFFSYSYLPANFELISLKAKLGLAYVSIFSMLIGFFFWYRGLAQGGIAAIGQLQLLQPLFGLAIASIFLQEQVSLSMLIVTICVIVCVACAKKFS</sequence>
<dbReference type="EMBL" id="CP059558">
    <property type="protein sequence ID" value="QUY35331.1"/>
    <property type="molecule type" value="Genomic_DNA"/>
</dbReference>
<feature type="transmembrane region" description="Helical" evidence="6">
    <location>
        <begin position="267"/>
        <end position="283"/>
    </location>
</feature>
<feature type="transmembrane region" description="Helical" evidence="6">
    <location>
        <begin position="178"/>
        <end position="199"/>
    </location>
</feature>
<evidence type="ECO:0000256" key="3">
    <source>
        <dbReference type="ARBA" id="ARBA00022692"/>
    </source>
</evidence>
<feature type="transmembrane region" description="Helical" evidence="6">
    <location>
        <begin position="146"/>
        <end position="166"/>
    </location>
</feature>
<evidence type="ECO:0000256" key="5">
    <source>
        <dbReference type="ARBA" id="ARBA00023136"/>
    </source>
</evidence>
<feature type="domain" description="EamA" evidence="7">
    <location>
        <begin position="149"/>
        <end position="281"/>
    </location>
</feature>
<feature type="transmembrane region" description="Helical" evidence="6">
    <location>
        <begin position="7"/>
        <end position="24"/>
    </location>
</feature>
<feature type="transmembrane region" description="Helical" evidence="6">
    <location>
        <begin position="93"/>
        <end position="113"/>
    </location>
</feature>
<evidence type="ECO:0000256" key="1">
    <source>
        <dbReference type="ARBA" id="ARBA00004141"/>
    </source>
</evidence>
<feature type="transmembrane region" description="Helical" evidence="6">
    <location>
        <begin position="238"/>
        <end position="261"/>
    </location>
</feature>
<comment type="similarity">
    <text evidence="2">Belongs to the EamA transporter family.</text>
</comment>
<dbReference type="PANTHER" id="PTHR32322:SF2">
    <property type="entry name" value="EAMA DOMAIN-CONTAINING PROTEIN"/>
    <property type="match status" value="1"/>
</dbReference>
<evidence type="ECO:0000256" key="6">
    <source>
        <dbReference type="SAM" id="Phobius"/>
    </source>
</evidence>
<feature type="transmembrane region" description="Helical" evidence="6">
    <location>
        <begin position="211"/>
        <end position="231"/>
    </location>
</feature>
<reference evidence="8" key="1">
    <citation type="submission" date="2020-07" db="EMBL/GenBank/DDBJ databases">
        <title>Acinetobacter junii strain YR7 chromosome and plasmid pNDM-YR7.</title>
        <authorList>
            <person name="Tang B."/>
        </authorList>
    </citation>
    <scope>NUCLEOTIDE SEQUENCE</scope>
    <source>
        <strain evidence="8">YR7</strain>
    </source>
</reference>
<dbReference type="InterPro" id="IPR037185">
    <property type="entry name" value="EmrE-like"/>
</dbReference>
<dbReference type="GeneID" id="70092552"/>
<dbReference type="Pfam" id="PF00892">
    <property type="entry name" value="EamA"/>
    <property type="match status" value="2"/>
</dbReference>
<accession>A0AAX1MEC7</accession>
<dbReference type="RefSeq" id="WP_212638317.1">
    <property type="nucleotide sequence ID" value="NZ_CP059558.1"/>
</dbReference>
<evidence type="ECO:0000313" key="9">
    <source>
        <dbReference type="Proteomes" id="UP000679388"/>
    </source>
</evidence>
<protein>
    <submittedName>
        <fullName evidence="8">DMT family transporter</fullName>
    </submittedName>
</protein>
<dbReference type="PANTHER" id="PTHR32322">
    <property type="entry name" value="INNER MEMBRANE TRANSPORTER"/>
    <property type="match status" value="1"/>
</dbReference>
<dbReference type="Proteomes" id="UP000679388">
    <property type="component" value="Chromosome"/>
</dbReference>
<feature type="transmembrane region" description="Helical" evidence="6">
    <location>
        <begin position="120"/>
        <end position="140"/>
    </location>
</feature>
<dbReference type="GO" id="GO:0016020">
    <property type="term" value="C:membrane"/>
    <property type="evidence" value="ECO:0007669"/>
    <property type="project" value="UniProtKB-SubCell"/>
</dbReference>
<keyword evidence="5 6" id="KW-0472">Membrane</keyword>
<evidence type="ECO:0000256" key="2">
    <source>
        <dbReference type="ARBA" id="ARBA00007362"/>
    </source>
</evidence>
<evidence type="ECO:0000256" key="4">
    <source>
        <dbReference type="ARBA" id="ARBA00022989"/>
    </source>
</evidence>
<dbReference type="SUPFAM" id="SSF103481">
    <property type="entry name" value="Multidrug resistance efflux transporter EmrE"/>
    <property type="match status" value="2"/>
</dbReference>
<keyword evidence="4 6" id="KW-1133">Transmembrane helix</keyword>
<evidence type="ECO:0000259" key="7">
    <source>
        <dbReference type="Pfam" id="PF00892"/>
    </source>
</evidence>
<feature type="transmembrane region" description="Helical" evidence="6">
    <location>
        <begin position="67"/>
        <end position="87"/>
    </location>
</feature>